<dbReference type="Proteomes" id="UP000023152">
    <property type="component" value="Unassembled WGS sequence"/>
</dbReference>
<evidence type="ECO:0000256" key="1">
    <source>
        <dbReference type="SAM" id="Coils"/>
    </source>
</evidence>
<accession>X6NRJ2</accession>
<keyword evidence="3" id="KW-1185">Reference proteome</keyword>
<gene>
    <name evidence="2" type="ORF">RFI_08235</name>
</gene>
<dbReference type="EMBL" id="ASPP01006402">
    <property type="protein sequence ID" value="ETO28890.1"/>
    <property type="molecule type" value="Genomic_DNA"/>
</dbReference>
<evidence type="ECO:0000313" key="3">
    <source>
        <dbReference type="Proteomes" id="UP000023152"/>
    </source>
</evidence>
<evidence type="ECO:0000313" key="2">
    <source>
        <dbReference type="EMBL" id="ETO28890.1"/>
    </source>
</evidence>
<comment type="caution">
    <text evidence="2">The sequence shown here is derived from an EMBL/GenBank/DDBJ whole genome shotgun (WGS) entry which is preliminary data.</text>
</comment>
<name>X6NRJ2_RETFI</name>
<proteinExistence type="predicted"/>
<organism evidence="2 3">
    <name type="scientific">Reticulomyxa filosa</name>
    <dbReference type="NCBI Taxonomy" id="46433"/>
    <lineage>
        <taxon>Eukaryota</taxon>
        <taxon>Sar</taxon>
        <taxon>Rhizaria</taxon>
        <taxon>Retaria</taxon>
        <taxon>Foraminifera</taxon>
        <taxon>Monothalamids</taxon>
        <taxon>Reticulomyxidae</taxon>
        <taxon>Reticulomyxa</taxon>
    </lineage>
</organism>
<feature type="coiled-coil region" evidence="1">
    <location>
        <begin position="70"/>
        <end position="97"/>
    </location>
</feature>
<keyword evidence="1" id="KW-0175">Coiled coil</keyword>
<dbReference type="AlphaFoldDB" id="X6NRJ2"/>
<sequence length="171" mass="20516">MNSYFGKYMELFDSKLSTSYMSAKALQIFLNEVLEFGRYFATKDRLLSHKYYQVFLKHSSDIWGVRLEFAIILSNDLSRLEEAMQQINQTLKDFDKSMLNNRTHSTSYQHDIQHILLTKMIILTRINKYTWYSQRYVCEKIRVLQRAKQEAFLCNQVFQKHPSTKYLLQNL</sequence>
<reference evidence="2 3" key="1">
    <citation type="journal article" date="2013" name="Curr. Biol.">
        <title>The Genome of the Foraminiferan Reticulomyxa filosa.</title>
        <authorList>
            <person name="Glockner G."/>
            <person name="Hulsmann N."/>
            <person name="Schleicher M."/>
            <person name="Noegel A.A."/>
            <person name="Eichinger L."/>
            <person name="Gallinger C."/>
            <person name="Pawlowski J."/>
            <person name="Sierra R."/>
            <person name="Euteneuer U."/>
            <person name="Pillet L."/>
            <person name="Moustafa A."/>
            <person name="Platzer M."/>
            <person name="Groth M."/>
            <person name="Szafranski K."/>
            <person name="Schliwa M."/>
        </authorList>
    </citation>
    <scope>NUCLEOTIDE SEQUENCE [LARGE SCALE GENOMIC DNA]</scope>
</reference>
<protein>
    <submittedName>
        <fullName evidence="2">Uncharacterized protein</fullName>
    </submittedName>
</protein>